<dbReference type="SUPFAM" id="SSF53448">
    <property type="entry name" value="Nucleotide-diphospho-sugar transferases"/>
    <property type="match status" value="2"/>
</dbReference>
<dbReference type="PANTHER" id="PTHR13778">
    <property type="entry name" value="GLYCOSYLTRANSFERASE 8 DOMAIN-CONTAINING PROTEIN"/>
    <property type="match status" value="1"/>
</dbReference>
<evidence type="ECO:0000313" key="6">
    <source>
        <dbReference type="Proteomes" id="UP000073200"/>
    </source>
</evidence>
<dbReference type="CDD" id="cd04194">
    <property type="entry name" value="GT8_A4GalT_like"/>
    <property type="match status" value="1"/>
</dbReference>
<dbReference type="GO" id="GO:0046872">
    <property type="term" value="F:metal ion binding"/>
    <property type="evidence" value="ECO:0007669"/>
    <property type="project" value="UniProtKB-KW"/>
</dbReference>
<feature type="domain" description="Glycosyltransferase 2-like" evidence="4">
    <location>
        <begin position="267"/>
        <end position="396"/>
    </location>
</feature>
<organism evidence="5 6">
    <name type="scientific">Streptococcus suis</name>
    <dbReference type="NCBI Taxonomy" id="1307"/>
    <lineage>
        <taxon>Bacteria</taxon>
        <taxon>Bacillati</taxon>
        <taxon>Bacillota</taxon>
        <taxon>Bacilli</taxon>
        <taxon>Lactobacillales</taxon>
        <taxon>Streptococcaceae</taxon>
        <taxon>Streptococcus</taxon>
    </lineage>
</organism>
<dbReference type="InterPro" id="IPR001173">
    <property type="entry name" value="Glyco_trans_2-like"/>
</dbReference>
<keyword evidence="1" id="KW-0328">Glycosyltransferase</keyword>
<dbReference type="InterPro" id="IPR029044">
    <property type="entry name" value="Nucleotide-diphossugar_trans"/>
</dbReference>
<dbReference type="InterPro" id="IPR050748">
    <property type="entry name" value="Glycosyltrans_8_dom-fam"/>
</dbReference>
<dbReference type="EMBL" id="FIHG01000002">
    <property type="protein sequence ID" value="CYU76658.1"/>
    <property type="molecule type" value="Genomic_DNA"/>
</dbReference>
<evidence type="ECO:0000259" key="4">
    <source>
        <dbReference type="Pfam" id="PF00535"/>
    </source>
</evidence>
<gene>
    <name evidence="5" type="primary">gspA_2</name>
    <name evidence="5" type="ORF">ERS132421_00511</name>
</gene>
<dbReference type="Pfam" id="PF01501">
    <property type="entry name" value="Glyco_transf_8"/>
    <property type="match status" value="1"/>
</dbReference>
<proteinExistence type="predicted"/>
<dbReference type="Proteomes" id="UP000073200">
    <property type="component" value="Unassembled WGS sequence"/>
</dbReference>
<dbReference type="AlphaFoldDB" id="A0A0Z8FAB7"/>
<dbReference type="PANTHER" id="PTHR13778:SF47">
    <property type="entry name" value="LIPOPOLYSACCHARIDE 1,3-GALACTOSYLTRANSFERASE"/>
    <property type="match status" value="1"/>
</dbReference>
<dbReference type="GO" id="GO:0016757">
    <property type="term" value="F:glycosyltransferase activity"/>
    <property type="evidence" value="ECO:0007669"/>
    <property type="project" value="UniProtKB-KW"/>
</dbReference>
<keyword evidence="2 5" id="KW-0808">Transferase</keyword>
<dbReference type="CDD" id="cd00761">
    <property type="entry name" value="Glyco_tranf_GTA_type"/>
    <property type="match status" value="1"/>
</dbReference>
<sequence>MKVAFCVTDSHIDYVITTIEAICTYHSTVKVAILSSDLSDVSRKKLNRLPIEELRLYTELDRGKVEKLPMTMHHITLETYFRYFLPELLSDWDKVLYLDSDLLIAGDLTEFWETDLSDAYLAGVSELDIVRHYAAYKKSIGFELDELYVNAGVLLMNLEAMRRDNITNLLFAETERLTGQIQFQDQDVINIALKGKIVEVPLRYNYTAEAMRQNRLPSEEVAIFHYNSAHIKPWIKWDKNWESPVGEIISLWRNNYKEVMKAYGGVSVIVAFRNQEETLGHTLSALVNQAFHNIEIILVDANSDDQSSIICQTFAQRDSRIQYHYQAATSLNQARERGLRAASRPYILFVEEGDFVFDEGIAVLYKLAESTESDVLVGAFARFRSGRFQFLPYPAYRLARKSLSTIANEMQASSARHLFYTKVWGNLYRRNILMGLRFTGDDQQQETFVWGALQRAQNIYVLNQQVYVCRVKE</sequence>
<evidence type="ECO:0000256" key="2">
    <source>
        <dbReference type="ARBA" id="ARBA00022679"/>
    </source>
</evidence>
<evidence type="ECO:0000256" key="3">
    <source>
        <dbReference type="ARBA" id="ARBA00022723"/>
    </source>
</evidence>
<dbReference type="RefSeq" id="WP_052502251.1">
    <property type="nucleotide sequence ID" value="NZ_CEHP01000001.1"/>
</dbReference>
<name>A0A0Z8FAB7_STRSU</name>
<dbReference type="InterPro" id="IPR002495">
    <property type="entry name" value="Glyco_trans_8"/>
</dbReference>
<evidence type="ECO:0000313" key="5">
    <source>
        <dbReference type="EMBL" id="CYU76658.1"/>
    </source>
</evidence>
<protein>
    <submittedName>
        <fullName evidence="5">Family 8 glycosyl transferase</fullName>
    </submittedName>
</protein>
<accession>A0A0Z8FAB7</accession>
<dbReference type="Pfam" id="PF00535">
    <property type="entry name" value="Glycos_transf_2"/>
    <property type="match status" value="1"/>
</dbReference>
<reference evidence="5 6" key="1">
    <citation type="submission" date="2016-02" db="EMBL/GenBank/DDBJ databases">
        <authorList>
            <consortium name="Pathogen Informatics"/>
        </authorList>
    </citation>
    <scope>NUCLEOTIDE SEQUENCE [LARGE SCALE GENOMIC DNA]</scope>
    <source>
        <strain evidence="5 6">LSS59</strain>
    </source>
</reference>
<dbReference type="Gene3D" id="3.90.550.10">
    <property type="entry name" value="Spore Coat Polysaccharide Biosynthesis Protein SpsA, Chain A"/>
    <property type="match status" value="2"/>
</dbReference>
<evidence type="ECO:0000256" key="1">
    <source>
        <dbReference type="ARBA" id="ARBA00022676"/>
    </source>
</evidence>
<keyword evidence="3" id="KW-0479">Metal-binding</keyword>